<dbReference type="AlphaFoldDB" id="A0A1I7TGP0"/>
<evidence type="ECO:0000259" key="2">
    <source>
        <dbReference type="PROSITE" id="PS50097"/>
    </source>
</evidence>
<dbReference type="SMART" id="SM00061">
    <property type="entry name" value="MATH"/>
    <property type="match status" value="1"/>
</dbReference>
<dbReference type="PROSITE" id="PS50097">
    <property type="entry name" value="BTB"/>
    <property type="match status" value="1"/>
</dbReference>
<feature type="domain" description="BTB" evidence="2">
    <location>
        <begin position="217"/>
        <end position="276"/>
    </location>
</feature>
<dbReference type="STRING" id="1561998.A0A1I7TGP0"/>
<proteinExistence type="predicted"/>
<reference evidence="4" key="1">
    <citation type="submission" date="2016-11" db="UniProtKB">
        <authorList>
            <consortium name="WormBaseParasite"/>
        </authorList>
    </citation>
    <scope>IDENTIFICATION</scope>
</reference>
<protein>
    <submittedName>
        <fullName evidence="4">BTB domain-containing protein</fullName>
    </submittedName>
</protein>
<dbReference type="PANTHER" id="PTHR22743:SF165">
    <property type="entry name" value="BTB AND MATH DOMAIN CONTAINING-RELATED"/>
    <property type="match status" value="1"/>
</dbReference>
<dbReference type="Pfam" id="PF00917">
    <property type="entry name" value="MATH"/>
    <property type="match status" value="1"/>
</dbReference>
<name>A0A1I7TGP0_9PELO</name>
<dbReference type="InterPro" id="IPR011333">
    <property type="entry name" value="SKP1/BTB/POZ_sf"/>
</dbReference>
<evidence type="ECO:0000313" key="3">
    <source>
        <dbReference type="Proteomes" id="UP000095282"/>
    </source>
</evidence>
<dbReference type="SUPFAM" id="SSF49599">
    <property type="entry name" value="TRAF domain-like"/>
    <property type="match status" value="1"/>
</dbReference>
<sequence length="373" mass="42975">MSDENLNNRELAKEVKTIRDKQEIIMKEIRSIQQKMNGKQLSVSKAANSDSSTVPTAASSQKQPSIPLKHFIIKHTFKNISKIPADKRVFTDEEEHFGIKWSLQICYLANCLACFVKCNEPVVTQNKLSDTNIEMRIGKKGGGKKCQEITTVIGQRLPNGTAVRTWLFNRYIEWEQLKKEFLIDDDLVIEFFFEIKKMTGIYKDNLREFDETMEEFSDVVLVVKEQKFFVLSKFLAAQSSYFKAMFLGHFDESSQSEIKLSGIDADDFQNYLEVLYGEPAIDEYTVEGILMVSDMYDTQSVIRKCEEFLLKESKKTLKKKLAMAVRYNLEKLKSKCLSEVTDVNILRSVIPGDFRNMEQSILADLLEKSLSFQ</sequence>
<dbReference type="WBParaSite" id="Csp11.Scaffold608.g5757.t1">
    <property type="protein sequence ID" value="Csp11.Scaffold608.g5757.t1"/>
    <property type="gene ID" value="Csp11.Scaffold608.g5757"/>
</dbReference>
<dbReference type="CDD" id="cd00121">
    <property type="entry name" value="MATH"/>
    <property type="match status" value="1"/>
</dbReference>
<dbReference type="SUPFAM" id="SSF54695">
    <property type="entry name" value="POZ domain"/>
    <property type="match status" value="1"/>
</dbReference>
<dbReference type="eggNOG" id="ENOG502RXUT">
    <property type="taxonomic scope" value="Eukaryota"/>
</dbReference>
<dbReference type="Gene3D" id="3.30.710.10">
    <property type="entry name" value="Potassium Channel Kv1.1, Chain A"/>
    <property type="match status" value="1"/>
</dbReference>
<dbReference type="CDD" id="cd18186">
    <property type="entry name" value="BTB_POZ_ZBTB_KLHL-like"/>
    <property type="match status" value="1"/>
</dbReference>
<dbReference type="SMART" id="SM00225">
    <property type="entry name" value="BTB"/>
    <property type="match status" value="1"/>
</dbReference>
<dbReference type="Proteomes" id="UP000095282">
    <property type="component" value="Unplaced"/>
</dbReference>
<keyword evidence="3" id="KW-1185">Reference proteome</keyword>
<dbReference type="InterPro" id="IPR000210">
    <property type="entry name" value="BTB/POZ_dom"/>
</dbReference>
<evidence type="ECO:0000256" key="1">
    <source>
        <dbReference type="SAM" id="MobiDB-lite"/>
    </source>
</evidence>
<dbReference type="InterPro" id="IPR052664">
    <property type="entry name" value="BTB-MATH_domain_protein"/>
</dbReference>
<dbReference type="PANTHER" id="PTHR22743">
    <property type="entry name" value="MEPRIN/TRAF-LIKE MATH FAMILY-C.ELEGANS"/>
    <property type="match status" value="1"/>
</dbReference>
<organism evidence="3 4">
    <name type="scientific">Caenorhabditis tropicalis</name>
    <dbReference type="NCBI Taxonomy" id="1561998"/>
    <lineage>
        <taxon>Eukaryota</taxon>
        <taxon>Metazoa</taxon>
        <taxon>Ecdysozoa</taxon>
        <taxon>Nematoda</taxon>
        <taxon>Chromadorea</taxon>
        <taxon>Rhabditida</taxon>
        <taxon>Rhabditina</taxon>
        <taxon>Rhabditomorpha</taxon>
        <taxon>Rhabditoidea</taxon>
        <taxon>Rhabditidae</taxon>
        <taxon>Peloderinae</taxon>
        <taxon>Caenorhabditis</taxon>
    </lineage>
</organism>
<dbReference type="InterPro" id="IPR008974">
    <property type="entry name" value="TRAF-like"/>
</dbReference>
<dbReference type="InterPro" id="IPR002083">
    <property type="entry name" value="MATH/TRAF_dom"/>
</dbReference>
<dbReference type="Gene3D" id="2.60.210.10">
    <property type="entry name" value="Apoptosis, Tumor Necrosis Factor Receptor Associated Protein 2, Chain A"/>
    <property type="match status" value="1"/>
</dbReference>
<dbReference type="Pfam" id="PF00651">
    <property type="entry name" value="BTB"/>
    <property type="match status" value="1"/>
</dbReference>
<feature type="region of interest" description="Disordered" evidence="1">
    <location>
        <begin position="40"/>
        <end position="62"/>
    </location>
</feature>
<accession>A0A1I7TGP0</accession>
<evidence type="ECO:0000313" key="4">
    <source>
        <dbReference type="WBParaSite" id="Csp11.Scaffold608.g5757.t1"/>
    </source>
</evidence>